<dbReference type="Pfam" id="PF01569">
    <property type="entry name" value="PAP2"/>
    <property type="match status" value="1"/>
</dbReference>
<dbReference type="Proteomes" id="UP000011599">
    <property type="component" value="Unassembled WGS sequence"/>
</dbReference>
<keyword evidence="1" id="KW-0812">Transmembrane</keyword>
<dbReference type="SUPFAM" id="SSF48317">
    <property type="entry name" value="Acid phosphatase/Vanadium-dependent haloperoxidase"/>
    <property type="match status" value="1"/>
</dbReference>
<comment type="caution">
    <text evidence="3">The sequence shown here is derived from an EMBL/GenBank/DDBJ whole genome shotgun (WGS) entry which is preliminary data.</text>
</comment>
<keyword evidence="1" id="KW-0472">Membrane</keyword>
<evidence type="ECO:0000259" key="2">
    <source>
        <dbReference type="Pfam" id="PF01569"/>
    </source>
</evidence>
<protein>
    <submittedName>
        <fullName evidence="3">PA-phosphatase-like phosphoesterase</fullName>
    </submittedName>
</protein>
<accession>L9WAK5</accession>
<dbReference type="Gene3D" id="1.20.144.10">
    <property type="entry name" value="Phosphatidic acid phosphatase type 2/haloperoxidase"/>
    <property type="match status" value="1"/>
</dbReference>
<evidence type="ECO:0000256" key="1">
    <source>
        <dbReference type="SAM" id="Phobius"/>
    </source>
</evidence>
<feature type="transmembrane region" description="Helical" evidence="1">
    <location>
        <begin position="158"/>
        <end position="182"/>
    </location>
</feature>
<feature type="transmembrane region" description="Helical" evidence="1">
    <location>
        <begin position="44"/>
        <end position="65"/>
    </location>
</feature>
<evidence type="ECO:0000313" key="4">
    <source>
        <dbReference type="Proteomes" id="UP000011599"/>
    </source>
</evidence>
<dbReference type="EMBL" id="AOHW01000002">
    <property type="protein sequence ID" value="ELY46407.1"/>
    <property type="molecule type" value="Genomic_DNA"/>
</dbReference>
<keyword evidence="4" id="KW-1185">Reference proteome</keyword>
<organism evidence="3 4">
    <name type="scientific">Natronorubrum tibetense GA33</name>
    <dbReference type="NCBI Taxonomy" id="1114856"/>
    <lineage>
        <taxon>Archaea</taxon>
        <taxon>Methanobacteriati</taxon>
        <taxon>Methanobacteriota</taxon>
        <taxon>Stenosarchaea group</taxon>
        <taxon>Halobacteria</taxon>
        <taxon>Halobacteriales</taxon>
        <taxon>Natrialbaceae</taxon>
        <taxon>Natronorubrum</taxon>
    </lineage>
</organism>
<feature type="transmembrane region" description="Helical" evidence="1">
    <location>
        <begin position="20"/>
        <end position="39"/>
    </location>
</feature>
<dbReference type="InterPro" id="IPR000326">
    <property type="entry name" value="PAP2/HPO"/>
</dbReference>
<evidence type="ECO:0000313" key="3">
    <source>
        <dbReference type="EMBL" id="ELY46407.1"/>
    </source>
</evidence>
<sequence>MGSAAFYGALAVTMEWSTRLRRYLLAGSVIAIVAFSRIVMGVHYLGDVVVGVALGLGLVAIGVWTRDEGLFEPGSMFALAIVIAGVAALLGSSVFLTLTLGASIGGLVGWHYIDGRPTTRSGAAVFVLGSITLVGIAALRLVSLLFGVTASGGAFTPVVFFGEIVGYAVLTAAVLLLPWVAITIEDRPLVRRLQSQLPFSNRTIDVETSQRGD</sequence>
<gene>
    <name evidence="3" type="ORF">C496_00645</name>
</gene>
<keyword evidence="1" id="KW-1133">Transmembrane helix</keyword>
<feature type="domain" description="Phosphatidic acid phosphatase type 2/haloperoxidase" evidence="2">
    <location>
        <begin position="3"/>
        <end position="64"/>
    </location>
</feature>
<reference evidence="3 4" key="1">
    <citation type="journal article" date="2014" name="PLoS Genet.">
        <title>Phylogenetically driven sequencing of extremely halophilic archaea reveals strategies for static and dynamic osmo-response.</title>
        <authorList>
            <person name="Becker E.A."/>
            <person name="Seitzer P.M."/>
            <person name="Tritt A."/>
            <person name="Larsen D."/>
            <person name="Krusor M."/>
            <person name="Yao A.I."/>
            <person name="Wu D."/>
            <person name="Madern D."/>
            <person name="Eisen J.A."/>
            <person name="Darling A.E."/>
            <person name="Facciotti M.T."/>
        </authorList>
    </citation>
    <scope>NUCLEOTIDE SEQUENCE [LARGE SCALE GENOMIC DNA]</scope>
    <source>
        <strain evidence="3 4">GA33</strain>
    </source>
</reference>
<proteinExistence type="predicted"/>
<dbReference type="PATRIC" id="fig|1114856.3.peg.135"/>
<dbReference type="InterPro" id="IPR036938">
    <property type="entry name" value="PAP2/HPO_sf"/>
</dbReference>
<feature type="transmembrane region" description="Helical" evidence="1">
    <location>
        <begin position="122"/>
        <end position="146"/>
    </location>
</feature>
<feature type="transmembrane region" description="Helical" evidence="1">
    <location>
        <begin position="77"/>
        <end position="110"/>
    </location>
</feature>
<dbReference type="AlphaFoldDB" id="L9WAK5"/>
<dbReference type="eggNOG" id="arCOG03058">
    <property type="taxonomic scope" value="Archaea"/>
</dbReference>
<name>L9WAK5_9EURY</name>